<dbReference type="Pfam" id="PF25896">
    <property type="entry name" value="HTH_AT3G52170"/>
    <property type="match status" value="1"/>
</dbReference>
<keyword evidence="4" id="KW-1185">Reference proteome</keyword>
<dbReference type="PANTHER" id="PTHR34568">
    <property type="entry name" value="RRM DOMAIN-CONTAINING PROTEIN"/>
    <property type="match status" value="1"/>
</dbReference>
<dbReference type="InterPro" id="IPR058942">
    <property type="entry name" value="AT3G52170-like"/>
</dbReference>
<evidence type="ECO:0000313" key="4">
    <source>
        <dbReference type="Proteomes" id="UP001327560"/>
    </source>
</evidence>
<sequence>MQAAARRLAVSSSSPVSSSSSSSSSKRVFIGLLQSNFSGRGKSFAASVTSSPCKPQKHKRIHIEERRALVESCVDKYKARNGGKFPSVSQVQQETGGSYYIIRQLVQELEYKTKFASLNKGSENLSKADTNQNSVVKEMPSTSVRDETLKSNIGIKDEPSVSLNLESEAHTSEFPSEATVGCKTDIGMTHSSHDAPRGKVVEDIGDKALESEEHPVDHQRSFQQEDAQRTTNLWGNLRSLADGIIGIWRKSRS</sequence>
<feature type="region of interest" description="Disordered" evidence="1">
    <location>
        <begin position="1"/>
        <end position="26"/>
    </location>
</feature>
<organism evidence="3 4">
    <name type="scientific">Canna indica</name>
    <name type="common">Indian-shot</name>
    <dbReference type="NCBI Taxonomy" id="4628"/>
    <lineage>
        <taxon>Eukaryota</taxon>
        <taxon>Viridiplantae</taxon>
        <taxon>Streptophyta</taxon>
        <taxon>Embryophyta</taxon>
        <taxon>Tracheophyta</taxon>
        <taxon>Spermatophyta</taxon>
        <taxon>Magnoliopsida</taxon>
        <taxon>Liliopsida</taxon>
        <taxon>Zingiberales</taxon>
        <taxon>Cannaceae</taxon>
        <taxon>Canna</taxon>
    </lineage>
</organism>
<evidence type="ECO:0000313" key="3">
    <source>
        <dbReference type="EMBL" id="WOK98785.1"/>
    </source>
</evidence>
<feature type="compositionally biased region" description="Low complexity" evidence="1">
    <location>
        <begin position="10"/>
        <end position="25"/>
    </location>
</feature>
<reference evidence="3 4" key="1">
    <citation type="submission" date="2023-10" db="EMBL/GenBank/DDBJ databases">
        <title>Chromosome-scale genome assembly provides insights into flower coloration mechanisms of Canna indica.</title>
        <authorList>
            <person name="Li C."/>
        </authorList>
    </citation>
    <scope>NUCLEOTIDE SEQUENCE [LARGE SCALE GENOMIC DNA]</scope>
    <source>
        <tissue evidence="3">Flower</tissue>
    </source>
</reference>
<dbReference type="EMBL" id="CP136891">
    <property type="protein sequence ID" value="WOK98785.1"/>
    <property type="molecule type" value="Genomic_DNA"/>
</dbReference>
<feature type="domain" description="AT3G52170-like helix-turn-helix" evidence="2">
    <location>
        <begin position="64"/>
        <end position="111"/>
    </location>
</feature>
<protein>
    <recommendedName>
        <fullName evidence="2">AT3G52170-like helix-turn-helix domain-containing protein</fullName>
    </recommendedName>
</protein>
<evidence type="ECO:0000259" key="2">
    <source>
        <dbReference type="Pfam" id="PF25896"/>
    </source>
</evidence>
<dbReference type="Proteomes" id="UP001327560">
    <property type="component" value="Chromosome 2"/>
</dbReference>
<dbReference type="InterPro" id="IPR058941">
    <property type="entry name" value="HTH_AT3G52170-like"/>
</dbReference>
<accession>A0AAQ3Q6X7</accession>
<gene>
    <name evidence="3" type="ORF">Cni_G07497</name>
</gene>
<dbReference type="PANTHER" id="PTHR34568:SF4">
    <property type="entry name" value="OS02G0638000 PROTEIN"/>
    <property type="match status" value="1"/>
</dbReference>
<evidence type="ECO:0000256" key="1">
    <source>
        <dbReference type="SAM" id="MobiDB-lite"/>
    </source>
</evidence>
<dbReference type="AlphaFoldDB" id="A0AAQ3Q6X7"/>
<proteinExistence type="predicted"/>
<name>A0AAQ3Q6X7_9LILI</name>